<keyword evidence="9" id="KW-0282">Flagellum</keyword>
<evidence type="ECO:0000256" key="8">
    <source>
        <dbReference type="SAM" id="MobiDB-lite"/>
    </source>
</evidence>
<feature type="region of interest" description="Disordered" evidence="8">
    <location>
        <begin position="1"/>
        <end position="197"/>
    </location>
</feature>
<keyword evidence="7" id="KW-0966">Cell projection</keyword>
<dbReference type="PANTHER" id="PTHR13376">
    <property type="entry name" value="INTRAFLAGELLAR TRANSPORT PROTEIN 46 HOMOLOG"/>
    <property type="match status" value="1"/>
</dbReference>
<evidence type="ECO:0000256" key="6">
    <source>
        <dbReference type="ARBA" id="ARBA00023212"/>
    </source>
</evidence>
<feature type="compositionally biased region" description="Acidic residues" evidence="8">
    <location>
        <begin position="80"/>
        <end position="107"/>
    </location>
</feature>
<dbReference type="OMA" id="MYDAQPR"/>
<gene>
    <name evidence="9" type="ORF">DGUA_6G011761</name>
</gene>
<dbReference type="STRING" id="7266.A0A3B0JAJ2"/>
<dbReference type="EMBL" id="OUUW01000004">
    <property type="protein sequence ID" value="SPP78995.1"/>
    <property type="molecule type" value="Genomic_DNA"/>
</dbReference>
<dbReference type="GO" id="GO:0031514">
    <property type="term" value="C:motile cilium"/>
    <property type="evidence" value="ECO:0007669"/>
    <property type="project" value="TreeGrafter"/>
</dbReference>
<evidence type="ECO:0000313" key="9">
    <source>
        <dbReference type="EMBL" id="SPP78995.1"/>
    </source>
</evidence>
<accession>A0A3B0JAJ2</accession>
<evidence type="ECO:0000256" key="4">
    <source>
        <dbReference type="ARBA" id="ARBA00022490"/>
    </source>
</evidence>
<feature type="compositionally biased region" description="Polar residues" evidence="8">
    <location>
        <begin position="120"/>
        <end position="146"/>
    </location>
</feature>
<keyword evidence="4" id="KW-0963">Cytoplasm</keyword>
<proteinExistence type="inferred from homology"/>
<protein>
    <recommendedName>
        <fullName evidence="3">Intraflagellar transport protein 46 homolog</fullName>
    </recommendedName>
</protein>
<dbReference type="Pfam" id="PF12317">
    <property type="entry name" value="IFT46_B_C"/>
    <property type="match status" value="1"/>
</dbReference>
<dbReference type="PANTHER" id="PTHR13376:SF0">
    <property type="entry name" value="INTRAFLAGELLAR TRANSPORT PROTEIN 46 HOMOLOG"/>
    <property type="match status" value="1"/>
</dbReference>
<feature type="compositionally biased region" description="Gly residues" evidence="8">
    <location>
        <begin position="150"/>
        <end position="160"/>
    </location>
</feature>
<evidence type="ECO:0000256" key="3">
    <source>
        <dbReference type="ARBA" id="ARBA00017206"/>
    </source>
</evidence>
<feature type="compositionally biased region" description="Acidic residues" evidence="8">
    <location>
        <begin position="1"/>
        <end position="10"/>
    </location>
</feature>
<dbReference type="GO" id="GO:0030992">
    <property type="term" value="C:intraciliary transport particle B"/>
    <property type="evidence" value="ECO:0007669"/>
    <property type="project" value="TreeGrafter"/>
</dbReference>
<dbReference type="InterPro" id="IPR022088">
    <property type="entry name" value="Intraflagellar_transp_cmplxB"/>
</dbReference>
<dbReference type="AlphaFoldDB" id="A0A3B0JAJ2"/>
<dbReference type="OrthoDB" id="2119217at2759"/>
<evidence type="ECO:0000313" key="10">
    <source>
        <dbReference type="Proteomes" id="UP000268350"/>
    </source>
</evidence>
<dbReference type="GO" id="GO:0005815">
    <property type="term" value="C:microtubule organizing center"/>
    <property type="evidence" value="ECO:0007669"/>
    <property type="project" value="TreeGrafter"/>
</dbReference>
<evidence type="ECO:0000256" key="2">
    <source>
        <dbReference type="ARBA" id="ARBA00007700"/>
    </source>
</evidence>
<name>A0A3B0JAJ2_DROGU</name>
<comment type="subcellular location">
    <subcellularLocation>
        <location evidence="1">Cytoplasm</location>
        <location evidence="1">Cytoskeleton</location>
        <location evidence="1">Cilium basal body</location>
    </subcellularLocation>
</comment>
<dbReference type="GO" id="GO:0042073">
    <property type="term" value="P:intraciliary transport"/>
    <property type="evidence" value="ECO:0007669"/>
    <property type="project" value="InterPro"/>
</dbReference>
<feature type="compositionally biased region" description="Low complexity" evidence="8">
    <location>
        <begin position="38"/>
        <end position="66"/>
    </location>
</feature>
<evidence type="ECO:0000256" key="5">
    <source>
        <dbReference type="ARBA" id="ARBA00023069"/>
    </source>
</evidence>
<keyword evidence="10" id="KW-1185">Reference proteome</keyword>
<evidence type="ECO:0000256" key="1">
    <source>
        <dbReference type="ARBA" id="ARBA00004120"/>
    </source>
</evidence>
<organism evidence="9 10">
    <name type="scientific">Drosophila guanche</name>
    <name type="common">Fruit fly</name>
    <dbReference type="NCBI Taxonomy" id="7266"/>
    <lineage>
        <taxon>Eukaryota</taxon>
        <taxon>Metazoa</taxon>
        <taxon>Ecdysozoa</taxon>
        <taxon>Arthropoda</taxon>
        <taxon>Hexapoda</taxon>
        <taxon>Insecta</taxon>
        <taxon>Pterygota</taxon>
        <taxon>Neoptera</taxon>
        <taxon>Endopterygota</taxon>
        <taxon>Diptera</taxon>
        <taxon>Brachycera</taxon>
        <taxon>Muscomorpha</taxon>
        <taxon>Ephydroidea</taxon>
        <taxon>Drosophilidae</taxon>
        <taxon>Drosophila</taxon>
        <taxon>Sophophora</taxon>
    </lineage>
</organism>
<evidence type="ECO:0000256" key="7">
    <source>
        <dbReference type="ARBA" id="ARBA00023273"/>
    </source>
</evidence>
<reference evidence="10" key="1">
    <citation type="submission" date="2018-01" db="EMBL/GenBank/DDBJ databases">
        <authorList>
            <person name="Alioto T."/>
            <person name="Alioto T."/>
        </authorList>
    </citation>
    <scope>NUCLEOTIDE SEQUENCE [LARGE SCALE GENOMIC DNA]</scope>
</reference>
<keyword evidence="5" id="KW-0969">Cilium</keyword>
<sequence length="426" mass="46461">MAMNYYDEEITIGSGGGDSKHLSSVQMEPRVGAAIGPRRSGTGAGATVAGAGAGAAAEGRGGQRAAASRHRRMLAGNNSTDDDGLLQDIIDHDDEAEDSDEDDDDSEMQLPDGMNMAMTRPQTRPGSTRNAKNHQPQDDQMSSGSDEATLGGGAVGGAPGPGTKLPHHKLALPMQQRRSAGQGGSESGQRQEPSFNLTPDKWEQLPLQQDLKDIFPYILKYTPQTIDTPFHLQPFIPEFVPAVGDVDALLKVQAPPLLQPQRQRELDEHLERLGLWLLDEPSGTQSEPSLLNMKLRSVLSGSRGRNPRHASSAALVPTARSAKDIDKWIGEVEQVHMTQSMYDAQPRKDIDALLEDWPRSFADAETKDVLDEAYRSCLQQHLPLAEYVRVLCERFGIEGPLDSQADYIHNVQTLFALYLAASQAWE</sequence>
<dbReference type="GO" id="GO:0060271">
    <property type="term" value="P:cilium assembly"/>
    <property type="evidence" value="ECO:0007669"/>
    <property type="project" value="TreeGrafter"/>
</dbReference>
<dbReference type="Proteomes" id="UP000268350">
    <property type="component" value="Unassembled WGS sequence"/>
</dbReference>
<comment type="similarity">
    <text evidence="2">Belongs to the IFT46 family.</text>
</comment>
<keyword evidence="6" id="KW-0206">Cytoskeleton</keyword>